<accession>A0A7Z0D7G2</accession>
<dbReference type="Proteomes" id="UP000527616">
    <property type="component" value="Unassembled WGS sequence"/>
</dbReference>
<evidence type="ECO:0000256" key="2">
    <source>
        <dbReference type="SAM" id="MobiDB-lite"/>
    </source>
</evidence>
<evidence type="ECO:0000313" key="3">
    <source>
        <dbReference type="EMBL" id="NYI70298.1"/>
    </source>
</evidence>
<dbReference type="Gene3D" id="2.60.40.1240">
    <property type="match status" value="1"/>
</dbReference>
<feature type="region of interest" description="Disordered" evidence="2">
    <location>
        <begin position="41"/>
        <end position="77"/>
    </location>
</feature>
<evidence type="ECO:0000256" key="1">
    <source>
        <dbReference type="ARBA" id="ARBA00022729"/>
    </source>
</evidence>
<evidence type="ECO:0000313" key="4">
    <source>
        <dbReference type="Proteomes" id="UP000527616"/>
    </source>
</evidence>
<dbReference type="InterPro" id="IPR029050">
    <property type="entry name" value="Immunoprotect_excell_Ig-like"/>
</dbReference>
<dbReference type="AlphaFoldDB" id="A0A7Z0D7G2"/>
<organism evidence="3 4">
    <name type="scientific">Naumannella cuiyingiana</name>
    <dbReference type="NCBI Taxonomy" id="1347891"/>
    <lineage>
        <taxon>Bacteria</taxon>
        <taxon>Bacillati</taxon>
        <taxon>Actinomycetota</taxon>
        <taxon>Actinomycetes</taxon>
        <taxon>Propionibacteriales</taxon>
        <taxon>Propionibacteriaceae</taxon>
        <taxon>Naumannella</taxon>
    </lineage>
</organism>
<protein>
    <recommendedName>
        <fullName evidence="5">DUF4352 domain-containing protein</fullName>
    </recommendedName>
</protein>
<sequence>MQLAGFLSCRGVRRAPAIAMIILGLCGLTACGGTTVESASPTLAPPTGSAPPLPDSTPTPAFTPETIEPTRGGSTEFVTQTGKGTLEIVGYAWHRQGAKSGSVPPKDNYLVVEVKINCADGTCYHNPAALRFRAGDKSLTFTGGRDGYGPILGTGTLEKGKDVTGKVVFDAPRADGTLEFLDETDQVAGRVEIKK</sequence>
<gene>
    <name evidence="3" type="ORF">GGQ54_000858</name>
</gene>
<keyword evidence="4" id="KW-1185">Reference proteome</keyword>
<feature type="compositionally biased region" description="Pro residues" evidence="2">
    <location>
        <begin position="48"/>
        <end position="57"/>
    </location>
</feature>
<reference evidence="3 4" key="1">
    <citation type="submission" date="2020-07" db="EMBL/GenBank/DDBJ databases">
        <title>Sequencing the genomes of 1000 actinobacteria strains.</title>
        <authorList>
            <person name="Klenk H.-P."/>
        </authorList>
    </citation>
    <scope>NUCLEOTIDE SEQUENCE [LARGE SCALE GENOMIC DNA]</scope>
    <source>
        <strain evidence="3 4">DSM 103164</strain>
    </source>
</reference>
<name>A0A7Z0D7G2_9ACTN</name>
<proteinExistence type="predicted"/>
<keyword evidence="1" id="KW-0732">Signal</keyword>
<dbReference type="RefSeq" id="WP_179444271.1">
    <property type="nucleotide sequence ID" value="NZ_JACBZS010000001.1"/>
</dbReference>
<comment type="caution">
    <text evidence="3">The sequence shown here is derived from an EMBL/GenBank/DDBJ whole genome shotgun (WGS) entry which is preliminary data.</text>
</comment>
<dbReference type="EMBL" id="JACBZS010000001">
    <property type="protein sequence ID" value="NYI70298.1"/>
    <property type="molecule type" value="Genomic_DNA"/>
</dbReference>
<evidence type="ECO:0008006" key="5">
    <source>
        <dbReference type="Google" id="ProtNLM"/>
    </source>
</evidence>